<comment type="caution">
    <text evidence="3">The sequence shown here is derived from an EMBL/GenBank/DDBJ whole genome shotgun (WGS) entry which is preliminary data.</text>
</comment>
<organism evidence="3 4">
    <name type="scientific">Marinobacter profundi</name>
    <dbReference type="NCBI Taxonomy" id="2666256"/>
    <lineage>
        <taxon>Bacteria</taxon>
        <taxon>Pseudomonadati</taxon>
        <taxon>Pseudomonadota</taxon>
        <taxon>Gammaproteobacteria</taxon>
        <taxon>Pseudomonadales</taxon>
        <taxon>Marinobacteraceae</taxon>
        <taxon>Marinobacter</taxon>
    </lineage>
</organism>
<feature type="transmembrane region" description="Helical" evidence="1">
    <location>
        <begin position="16"/>
        <end position="35"/>
    </location>
</feature>
<protein>
    <submittedName>
        <fullName evidence="3">Sensory histidine kinase</fullName>
    </submittedName>
</protein>
<keyword evidence="1" id="KW-0472">Membrane</keyword>
<feature type="domain" description="EAL" evidence="2">
    <location>
        <begin position="369"/>
        <end position="631"/>
    </location>
</feature>
<dbReference type="Gene3D" id="3.30.70.270">
    <property type="match status" value="1"/>
</dbReference>
<dbReference type="SMART" id="SM00052">
    <property type="entry name" value="EAL"/>
    <property type="match status" value="1"/>
</dbReference>
<dbReference type="CDD" id="cd01948">
    <property type="entry name" value="EAL"/>
    <property type="match status" value="1"/>
</dbReference>
<dbReference type="InterPro" id="IPR001633">
    <property type="entry name" value="EAL_dom"/>
</dbReference>
<dbReference type="PANTHER" id="PTHR33121:SF70">
    <property type="entry name" value="SIGNALING PROTEIN YKOW"/>
    <property type="match status" value="1"/>
</dbReference>
<keyword evidence="1" id="KW-0812">Transmembrane</keyword>
<evidence type="ECO:0000313" key="3">
    <source>
        <dbReference type="EMBL" id="PHQ15160.1"/>
    </source>
</evidence>
<dbReference type="InterPro" id="IPR050706">
    <property type="entry name" value="Cyclic-di-GMP_PDE-like"/>
</dbReference>
<evidence type="ECO:0000256" key="1">
    <source>
        <dbReference type="SAM" id="Phobius"/>
    </source>
</evidence>
<dbReference type="InterPro" id="IPR043128">
    <property type="entry name" value="Rev_trsase/Diguanyl_cyclase"/>
</dbReference>
<dbReference type="AlphaFoldDB" id="A0A2G1UL66"/>
<dbReference type="PROSITE" id="PS50883">
    <property type="entry name" value="EAL"/>
    <property type="match status" value="1"/>
</dbReference>
<evidence type="ECO:0000313" key="4">
    <source>
        <dbReference type="Proteomes" id="UP000231409"/>
    </source>
</evidence>
<dbReference type="SUPFAM" id="SSF141868">
    <property type="entry name" value="EAL domain-like"/>
    <property type="match status" value="1"/>
</dbReference>
<accession>A0A2G1UL66</accession>
<dbReference type="PANTHER" id="PTHR33121">
    <property type="entry name" value="CYCLIC DI-GMP PHOSPHODIESTERASE PDEF"/>
    <property type="match status" value="1"/>
</dbReference>
<dbReference type="RefSeq" id="WP_099614285.1">
    <property type="nucleotide sequence ID" value="NZ_KZ319370.1"/>
</dbReference>
<sequence length="650" mass="72384">MIRKTVQKRLLLRRTFVFLFVVMLGLVGASFYTYLQDRKLQSFSLAAVRVSSWSLAQLRQEASTLDRELALAAAGVGDPDEVMLRYDVLWSRYDYLLKSDESAPLRHYGDNETRLKALFADYQAQESTLLAASAAAQPGWEPLVSFWTGHKAQIDRLVVDNFIGGKLGQLMIDLEASRDRLSRLRLLTLAAIVIIFAYLALALLASRKQARIDRVTGLPNSNYLQSIRTVDPARAIVVCEIREFQLVLAECGQREVAELSRAFIRQLWSKLAATDELIQIAQGEFVILAVPAAGLEIEEMVGGLVAATTFDWQIGDAVVRISGVFGADAPCVGNCSGWQSRYQQAHRALAQAHLEGRSHYINGAELRRRIRQETVIHSGLVRFFQGEPSGLRLTMVYQPIVSADNIRHITGAEVLLRCQDQVIGFVPPNLVVEICERYGLGEALGRWIFREVARETGQLYGELGYHGTLSINLNPAMLSETLVGDVRALLIDAGIPATALCMEITEDNAALSFERVNELIRQLQALGVTFALDDFGTGHSSLEYVRELKVDRVKIDRCFVDGIEHNRDMARFLGSIIAMADQAYMKSVIEGVENQAQWDLVRQLGGTLIQGYHAYRPMPFNDYMALLLDPQTEYPTATPLPVSASHPLAR</sequence>
<feature type="transmembrane region" description="Helical" evidence="1">
    <location>
        <begin position="186"/>
        <end position="205"/>
    </location>
</feature>
<gene>
    <name evidence="3" type="ORF">CLH61_08430</name>
</gene>
<dbReference type="Gene3D" id="3.20.20.450">
    <property type="entry name" value="EAL domain"/>
    <property type="match status" value="1"/>
</dbReference>
<proteinExistence type="predicted"/>
<keyword evidence="1" id="KW-1133">Transmembrane helix</keyword>
<dbReference type="InterPro" id="IPR029787">
    <property type="entry name" value="Nucleotide_cyclase"/>
</dbReference>
<dbReference type="Pfam" id="PF00563">
    <property type="entry name" value="EAL"/>
    <property type="match status" value="1"/>
</dbReference>
<dbReference type="GO" id="GO:0071111">
    <property type="term" value="F:cyclic-guanylate-specific phosphodiesterase activity"/>
    <property type="evidence" value="ECO:0007669"/>
    <property type="project" value="InterPro"/>
</dbReference>
<name>A0A2G1UL66_9GAMM</name>
<dbReference type="GO" id="GO:0016301">
    <property type="term" value="F:kinase activity"/>
    <property type="evidence" value="ECO:0007669"/>
    <property type="project" value="UniProtKB-KW"/>
</dbReference>
<reference evidence="3 4" key="1">
    <citation type="submission" date="2017-09" db="EMBL/GenBank/DDBJ databases">
        <title>The draft genome sequences of Marinobacter sp. PWS21.</title>
        <authorList>
            <person name="Cao J."/>
        </authorList>
    </citation>
    <scope>NUCLEOTIDE SEQUENCE [LARGE SCALE GENOMIC DNA]</scope>
    <source>
        <strain evidence="3 4">PWS21</strain>
    </source>
</reference>
<dbReference type="InterPro" id="IPR035919">
    <property type="entry name" value="EAL_sf"/>
</dbReference>
<dbReference type="SUPFAM" id="SSF55073">
    <property type="entry name" value="Nucleotide cyclase"/>
    <property type="match status" value="1"/>
</dbReference>
<keyword evidence="3" id="KW-0808">Transferase</keyword>
<dbReference type="Proteomes" id="UP000231409">
    <property type="component" value="Unassembled WGS sequence"/>
</dbReference>
<evidence type="ECO:0000259" key="2">
    <source>
        <dbReference type="PROSITE" id="PS50883"/>
    </source>
</evidence>
<dbReference type="EMBL" id="NTFH01000007">
    <property type="protein sequence ID" value="PHQ15160.1"/>
    <property type="molecule type" value="Genomic_DNA"/>
</dbReference>
<keyword evidence="3" id="KW-0418">Kinase</keyword>
<keyword evidence="4" id="KW-1185">Reference proteome</keyword>